<keyword evidence="4" id="KW-0238">DNA-binding</keyword>
<evidence type="ECO:0000313" key="4">
    <source>
        <dbReference type="EMBL" id="SFH92354.1"/>
    </source>
</evidence>
<evidence type="ECO:0000256" key="2">
    <source>
        <dbReference type="ARBA" id="ARBA00022840"/>
    </source>
</evidence>
<keyword evidence="1" id="KW-0547">Nucleotide-binding</keyword>
<dbReference type="SUPFAM" id="SSF52540">
    <property type="entry name" value="P-loop containing nucleoside triphosphate hydrolases"/>
    <property type="match status" value="1"/>
</dbReference>
<dbReference type="SMART" id="SM01043">
    <property type="entry name" value="BTAD"/>
    <property type="match status" value="1"/>
</dbReference>
<protein>
    <submittedName>
        <fullName evidence="4">DNA-binding transcriptional activator of the SARP family</fullName>
    </submittedName>
</protein>
<dbReference type="GO" id="GO:0004016">
    <property type="term" value="F:adenylate cyclase activity"/>
    <property type="evidence" value="ECO:0007669"/>
    <property type="project" value="TreeGrafter"/>
</dbReference>
<feature type="domain" description="Bacterial transcriptional activator" evidence="3">
    <location>
        <begin position="97"/>
        <end position="229"/>
    </location>
</feature>
<dbReference type="InterPro" id="IPR005158">
    <property type="entry name" value="BTAD"/>
</dbReference>
<sequence length="975" mass="114740">MPTIQAVLLKTPSVLLDGESIRLPYRKAEAAFYYLLINGKASRSELMHLLWGDFPEETARKNLRNALYKIRKTIGEESILTPNQKELIMNPDWKWYTDIQNFLSEEKNSWKNYQQEFLQGFSVKDAEDFDGWMLKKRQEYEEIYLRKLHHEIKRAEEAGDIDQILELGKALIRQDEFDEEARRKVMEAYLQKGQFHKAVQVYEETTQVLKEELGIQPEARTKALYEKVLRQRQPEGLAESRKSKTVIFGREKEWQQLQREVNLFFQQTSPQIIMICGEAGIGKTLLVQKFLESETAADTEVLESNCYQQEEHFLLKPWQPVFSQIATLVEGDGLHLPESWIYQISRQFPIFESLLTSDADPLKEAAWEEGQRLNLVEAVVGMLKKVTINKKLIFVFEDLHWMDSVSLQLLQRILQEKTLPVLFLTTIRDGYEKRKASLTAMTKQKSSLVQINLRRFSFEETLKWLKREAGNEKIDEKDGKKVYEETRGNPFFVAEYINALQTYGSTRKLSVKAQNILQSRLQEMPEETRKLLELISLFFHRVPVSRVAEISSADDLEVIEMLQQLMERGILREVIEENKTTIEFVHQKFRDYVYEQQSLSKRRLLHQRVGIQLEEQLRGNTGDVLRYTDLIHHFKQGGDYPKALKYIMKYLNSYLDYYHELFPSAIHLRNLPRQSVFLSREETMVYFEEVEAIMKKMDPEDLQEEEVRFWHLSFLHLKGRLLIREGEYEAGLETTKEMIQLALEAENWDHAMNGYQQMVNYGIQTQQPDVMIQYIDQAMEMAEKKDYPDRTPIFLRLKGLYLMMSHQFDEAELVLNEAIKAVSGMKAKNRQHVVHVSACRYYKGEIHRNRQEYHQAFEQYQKAVEGCSQKDVRHHSIAVFYTGMGLACYQMGESNNAEKYLVKALDYFNEYEIFWRRSIANLYMALIQAEKGNAEKAEKFIEDAQDYALMIKNPYELSVLNRIKEEVKMKTSSLH</sequence>
<dbReference type="GO" id="GO:0005737">
    <property type="term" value="C:cytoplasm"/>
    <property type="evidence" value="ECO:0007669"/>
    <property type="project" value="TreeGrafter"/>
</dbReference>
<keyword evidence="5" id="KW-1185">Reference proteome</keyword>
<dbReference type="STRING" id="69895.SAMN05192551_104185"/>
<dbReference type="InterPro" id="IPR011990">
    <property type="entry name" value="TPR-like_helical_dom_sf"/>
</dbReference>
<proteinExistence type="predicted"/>
<gene>
    <name evidence="4" type="ORF">SAMN05192551_104185</name>
</gene>
<reference evidence="5" key="1">
    <citation type="submission" date="2016-10" db="EMBL/GenBank/DDBJ databases">
        <authorList>
            <person name="Varghese N."/>
            <person name="Submissions S."/>
        </authorList>
    </citation>
    <scope>NUCLEOTIDE SEQUENCE [LARGE SCALE GENOMIC DNA]</scope>
    <source>
        <strain evidence="5">Z-7934</strain>
    </source>
</reference>
<evidence type="ECO:0000256" key="1">
    <source>
        <dbReference type="ARBA" id="ARBA00022741"/>
    </source>
</evidence>
<dbReference type="Pfam" id="PF13191">
    <property type="entry name" value="AAA_16"/>
    <property type="match status" value="1"/>
</dbReference>
<evidence type="ECO:0000313" key="5">
    <source>
        <dbReference type="Proteomes" id="UP000199287"/>
    </source>
</evidence>
<dbReference type="InterPro" id="IPR019734">
    <property type="entry name" value="TPR_rpt"/>
</dbReference>
<dbReference type="Gene3D" id="1.10.10.10">
    <property type="entry name" value="Winged helix-like DNA-binding domain superfamily/Winged helix DNA-binding domain"/>
    <property type="match status" value="1"/>
</dbReference>
<dbReference type="SUPFAM" id="SSF48452">
    <property type="entry name" value="TPR-like"/>
    <property type="match status" value="2"/>
</dbReference>
<dbReference type="Gene3D" id="1.25.40.10">
    <property type="entry name" value="Tetratricopeptide repeat domain"/>
    <property type="match status" value="3"/>
</dbReference>
<dbReference type="InterPro" id="IPR036388">
    <property type="entry name" value="WH-like_DNA-bd_sf"/>
</dbReference>
<dbReference type="AlphaFoldDB" id="A0A1I3E033"/>
<dbReference type="InterPro" id="IPR041664">
    <property type="entry name" value="AAA_16"/>
</dbReference>
<keyword evidence="2" id="KW-0067">ATP-binding</keyword>
<organism evidence="4 5">
    <name type="scientific">Tindallia magadiensis</name>
    <dbReference type="NCBI Taxonomy" id="69895"/>
    <lineage>
        <taxon>Bacteria</taxon>
        <taxon>Bacillati</taxon>
        <taxon>Bacillota</taxon>
        <taxon>Clostridia</taxon>
        <taxon>Peptostreptococcales</taxon>
        <taxon>Tindalliaceae</taxon>
        <taxon>Tindallia</taxon>
    </lineage>
</organism>
<dbReference type="GO" id="GO:0005524">
    <property type="term" value="F:ATP binding"/>
    <property type="evidence" value="ECO:0007669"/>
    <property type="project" value="UniProtKB-KW"/>
</dbReference>
<dbReference type="EMBL" id="FOQA01000004">
    <property type="protein sequence ID" value="SFH92354.1"/>
    <property type="molecule type" value="Genomic_DNA"/>
</dbReference>
<dbReference type="InterPro" id="IPR027417">
    <property type="entry name" value="P-loop_NTPase"/>
</dbReference>
<dbReference type="Pfam" id="PF13424">
    <property type="entry name" value="TPR_12"/>
    <property type="match status" value="1"/>
</dbReference>
<dbReference type="RefSeq" id="WP_093371655.1">
    <property type="nucleotide sequence ID" value="NZ_FOQA01000004.1"/>
</dbReference>
<dbReference type="Proteomes" id="UP000199287">
    <property type="component" value="Unassembled WGS sequence"/>
</dbReference>
<dbReference type="PANTHER" id="PTHR16305:SF28">
    <property type="entry name" value="GUANYLATE CYCLASE DOMAIN-CONTAINING PROTEIN"/>
    <property type="match status" value="1"/>
</dbReference>
<evidence type="ECO:0000259" key="3">
    <source>
        <dbReference type="SMART" id="SM01043"/>
    </source>
</evidence>
<dbReference type="PANTHER" id="PTHR16305">
    <property type="entry name" value="TESTICULAR SOLUBLE ADENYLYL CYCLASE"/>
    <property type="match status" value="1"/>
</dbReference>
<dbReference type="GO" id="GO:0003677">
    <property type="term" value="F:DNA binding"/>
    <property type="evidence" value="ECO:0007669"/>
    <property type="project" value="UniProtKB-KW"/>
</dbReference>
<name>A0A1I3E033_9FIRM</name>
<dbReference type="SMART" id="SM00028">
    <property type="entry name" value="TPR"/>
    <property type="match status" value="4"/>
</dbReference>
<dbReference type="Gene3D" id="3.40.50.300">
    <property type="entry name" value="P-loop containing nucleotide triphosphate hydrolases"/>
    <property type="match status" value="1"/>
</dbReference>
<accession>A0A1I3E033</accession>
<dbReference type="OrthoDB" id="190810at2"/>
<dbReference type="Pfam" id="PF03704">
    <property type="entry name" value="BTAD"/>
    <property type="match status" value="1"/>
</dbReference>